<proteinExistence type="predicted"/>
<dbReference type="EMBL" id="JAGVWD010000044">
    <property type="protein sequence ID" value="MBS3057580.1"/>
    <property type="molecule type" value="Genomic_DNA"/>
</dbReference>
<organism evidence="1 2">
    <name type="scientific">Candidatus Iainarchaeum sp</name>
    <dbReference type="NCBI Taxonomy" id="3101447"/>
    <lineage>
        <taxon>Archaea</taxon>
        <taxon>Candidatus Iainarchaeota</taxon>
        <taxon>Candidatus Iainarchaeia</taxon>
        <taxon>Candidatus Iainarchaeales</taxon>
        <taxon>Candidatus Iainarchaeaceae</taxon>
        <taxon>Candidatus Iainarchaeum</taxon>
    </lineage>
</organism>
<dbReference type="Gene3D" id="1.10.1220.10">
    <property type="entry name" value="Met repressor-like"/>
    <property type="match status" value="1"/>
</dbReference>
<evidence type="ECO:0000313" key="1">
    <source>
        <dbReference type="EMBL" id="MBS3057580.1"/>
    </source>
</evidence>
<sequence>MRTLTTVVKDEYVELLDKAISNSKMYSSRSEFLKDAVREKLERLIRFNEETADIREGARKLALKAKARGWDGNLITKEEKEKAHQELLKKKGFI</sequence>
<gene>
    <name evidence="1" type="ORF">J4415_03030</name>
</gene>
<dbReference type="InterPro" id="IPR013321">
    <property type="entry name" value="Arc_rbn_hlx_hlx"/>
</dbReference>
<dbReference type="GO" id="GO:0006355">
    <property type="term" value="P:regulation of DNA-templated transcription"/>
    <property type="evidence" value="ECO:0007669"/>
    <property type="project" value="InterPro"/>
</dbReference>
<protein>
    <submittedName>
        <fullName evidence="1">Uncharacterized protein</fullName>
    </submittedName>
</protein>
<reference evidence="1" key="2">
    <citation type="submission" date="2021-05" db="EMBL/GenBank/DDBJ databases">
        <title>Protein family content uncovers lineage relationships and bacterial pathway maintenance mechanisms in DPANN archaea.</title>
        <authorList>
            <person name="Castelle C.J."/>
            <person name="Meheust R."/>
            <person name="Jaffe A.L."/>
            <person name="Seitz K."/>
            <person name="Gong X."/>
            <person name="Baker B.J."/>
            <person name="Banfield J.F."/>
        </authorList>
    </citation>
    <scope>NUCLEOTIDE SEQUENCE</scope>
    <source>
        <strain evidence="1">RIFCSPHIGHO2_01_FULL_AR10_44_11</strain>
    </source>
</reference>
<dbReference type="InterPro" id="IPR010985">
    <property type="entry name" value="Ribbon_hlx_hlx"/>
</dbReference>
<dbReference type="Proteomes" id="UP000677687">
    <property type="component" value="Unassembled WGS sequence"/>
</dbReference>
<accession>A0A8T4KXW6</accession>
<name>A0A8T4KXW6_9ARCH</name>
<reference evidence="1" key="1">
    <citation type="submission" date="2021-03" db="EMBL/GenBank/DDBJ databases">
        <authorList>
            <person name="Jaffe A."/>
        </authorList>
    </citation>
    <scope>NUCLEOTIDE SEQUENCE</scope>
    <source>
        <strain evidence="1">RIFCSPHIGHO2_01_FULL_AR10_44_11</strain>
    </source>
</reference>
<dbReference type="CDD" id="cd22231">
    <property type="entry name" value="RHH_NikR_HicB-like"/>
    <property type="match status" value="1"/>
</dbReference>
<dbReference type="AlphaFoldDB" id="A0A8T4KXW6"/>
<dbReference type="SUPFAM" id="SSF47598">
    <property type="entry name" value="Ribbon-helix-helix"/>
    <property type="match status" value="1"/>
</dbReference>
<comment type="caution">
    <text evidence="1">The sequence shown here is derived from an EMBL/GenBank/DDBJ whole genome shotgun (WGS) entry which is preliminary data.</text>
</comment>
<evidence type="ECO:0000313" key="2">
    <source>
        <dbReference type="Proteomes" id="UP000677687"/>
    </source>
</evidence>